<evidence type="ECO:0000256" key="4">
    <source>
        <dbReference type="ARBA" id="ARBA00023453"/>
    </source>
</evidence>
<dbReference type="PANTHER" id="PTHR10509:SF57">
    <property type="entry name" value="CAFFEOYL-COA O-METHYLTRANSFERASE 1"/>
    <property type="match status" value="1"/>
</dbReference>
<dbReference type="Gene3D" id="3.40.50.150">
    <property type="entry name" value="Vaccinia Virus protein VP39"/>
    <property type="match status" value="1"/>
</dbReference>
<evidence type="ECO:0000256" key="5">
    <source>
        <dbReference type="SAM" id="MobiDB-lite"/>
    </source>
</evidence>
<dbReference type="STRING" id="4555.K3YM16"/>
<name>K3YM16_SETIT</name>
<sequence>RGGDPAMATGGGVPDVHSNTGSSNKTLLKSQALYKYVLDTTVLPNEPECLRELRLLTDKHEQRNMATPPDEAQLLGMLVKLMGARSTLEVGVFTGCSLLATALALPGDGRVIAVDVNREYFELGRPFFEKAGVAHKVDFREGPALDHLDALLADEGNVGAFDFAFVDADKPNYVRYHEQLLRLVRVGGAIVYDNTLWGGTVALPPDAPLSDHDRRIVAAIRDLNARLAADERVEVCQLTIADGVTICRRVA</sequence>
<dbReference type="GO" id="GO:0032259">
    <property type="term" value="P:methylation"/>
    <property type="evidence" value="ECO:0007669"/>
    <property type="project" value="UniProtKB-KW"/>
</dbReference>
<dbReference type="GO" id="GO:0008757">
    <property type="term" value="F:S-adenosylmethionine-dependent methyltransferase activity"/>
    <property type="evidence" value="ECO:0000318"/>
    <property type="project" value="GO_Central"/>
</dbReference>
<keyword evidence="7" id="KW-1185">Reference proteome</keyword>
<evidence type="ECO:0000313" key="6">
    <source>
        <dbReference type="EnsemblPlants" id="KQL02345"/>
    </source>
</evidence>
<evidence type="ECO:0000313" key="7">
    <source>
        <dbReference type="Proteomes" id="UP000004995"/>
    </source>
</evidence>
<reference evidence="7" key="1">
    <citation type="journal article" date="2012" name="Nat. Biotechnol.">
        <title>Reference genome sequence of the model plant Setaria.</title>
        <authorList>
            <person name="Bennetzen J.L."/>
            <person name="Schmutz J."/>
            <person name="Wang H."/>
            <person name="Percifield R."/>
            <person name="Hawkins J."/>
            <person name="Pontaroli A.C."/>
            <person name="Estep M."/>
            <person name="Feng L."/>
            <person name="Vaughn J.N."/>
            <person name="Grimwood J."/>
            <person name="Jenkins J."/>
            <person name="Barry K."/>
            <person name="Lindquist E."/>
            <person name="Hellsten U."/>
            <person name="Deshpande S."/>
            <person name="Wang X."/>
            <person name="Wu X."/>
            <person name="Mitros T."/>
            <person name="Triplett J."/>
            <person name="Yang X."/>
            <person name="Ye C.Y."/>
            <person name="Mauro-Herrera M."/>
            <person name="Wang L."/>
            <person name="Li P."/>
            <person name="Sharma M."/>
            <person name="Sharma R."/>
            <person name="Ronald P.C."/>
            <person name="Panaud O."/>
            <person name="Kellogg E.A."/>
            <person name="Brutnell T.P."/>
            <person name="Doust A.N."/>
            <person name="Tuskan G.A."/>
            <person name="Rokhsar D."/>
            <person name="Devos K.M."/>
        </authorList>
    </citation>
    <scope>NUCLEOTIDE SEQUENCE [LARGE SCALE GENOMIC DNA]</scope>
    <source>
        <strain evidence="7">cv. Yugu1</strain>
    </source>
</reference>
<evidence type="ECO:0000256" key="3">
    <source>
        <dbReference type="ARBA" id="ARBA00022691"/>
    </source>
</evidence>
<dbReference type="GO" id="GO:0008171">
    <property type="term" value="F:O-methyltransferase activity"/>
    <property type="evidence" value="ECO:0007669"/>
    <property type="project" value="InterPro"/>
</dbReference>
<dbReference type="HOGENOM" id="CLU_067676_5_0_1"/>
<accession>K3YM16</accession>
<keyword evidence="2" id="KW-0808">Transferase</keyword>
<dbReference type="EnsemblPlants" id="KQL02345">
    <property type="protein sequence ID" value="KQL02345"/>
    <property type="gene ID" value="SETIT_015292mg"/>
</dbReference>
<dbReference type="InParanoid" id="K3YM16"/>
<dbReference type="OMA" id="QEIITCH"/>
<comment type="similarity">
    <text evidence="4">Belongs to the class I-like SAM-binding methyltransferase superfamily. Cation-dependent O-methyltransferase family.</text>
</comment>
<evidence type="ECO:0000256" key="2">
    <source>
        <dbReference type="ARBA" id="ARBA00022679"/>
    </source>
</evidence>
<dbReference type="Proteomes" id="UP000004995">
    <property type="component" value="Unassembled WGS sequence"/>
</dbReference>
<evidence type="ECO:0000256" key="1">
    <source>
        <dbReference type="ARBA" id="ARBA00022603"/>
    </source>
</evidence>
<protein>
    <recommendedName>
        <fullName evidence="8">Caffeoyl-CoA O-methyltransferase</fullName>
    </recommendedName>
</protein>
<feature type="region of interest" description="Disordered" evidence="5">
    <location>
        <begin position="1"/>
        <end position="23"/>
    </location>
</feature>
<dbReference type="EMBL" id="AGNK02003958">
    <property type="status" value="NOT_ANNOTATED_CDS"/>
    <property type="molecule type" value="Genomic_DNA"/>
</dbReference>
<dbReference type="PROSITE" id="PS51682">
    <property type="entry name" value="SAM_OMT_I"/>
    <property type="match status" value="1"/>
</dbReference>
<dbReference type="SUPFAM" id="SSF53335">
    <property type="entry name" value="S-adenosyl-L-methionine-dependent methyltransferases"/>
    <property type="match status" value="1"/>
</dbReference>
<reference evidence="6" key="2">
    <citation type="submission" date="2018-08" db="UniProtKB">
        <authorList>
            <consortium name="EnsemblPlants"/>
        </authorList>
    </citation>
    <scope>IDENTIFICATION</scope>
    <source>
        <strain evidence="6">Yugu1</strain>
    </source>
</reference>
<dbReference type="CDD" id="cd02440">
    <property type="entry name" value="AdoMet_MTases"/>
    <property type="match status" value="1"/>
</dbReference>
<dbReference type="InterPro" id="IPR050362">
    <property type="entry name" value="Cation-dep_OMT"/>
</dbReference>
<dbReference type="InterPro" id="IPR029063">
    <property type="entry name" value="SAM-dependent_MTases_sf"/>
</dbReference>
<keyword evidence="1" id="KW-0489">Methyltransferase</keyword>
<organism evidence="6 7">
    <name type="scientific">Setaria italica</name>
    <name type="common">Foxtail millet</name>
    <name type="synonym">Panicum italicum</name>
    <dbReference type="NCBI Taxonomy" id="4555"/>
    <lineage>
        <taxon>Eukaryota</taxon>
        <taxon>Viridiplantae</taxon>
        <taxon>Streptophyta</taxon>
        <taxon>Embryophyta</taxon>
        <taxon>Tracheophyta</taxon>
        <taxon>Spermatophyta</taxon>
        <taxon>Magnoliopsida</taxon>
        <taxon>Liliopsida</taxon>
        <taxon>Poales</taxon>
        <taxon>Poaceae</taxon>
        <taxon>PACMAD clade</taxon>
        <taxon>Panicoideae</taxon>
        <taxon>Panicodae</taxon>
        <taxon>Paniceae</taxon>
        <taxon>Cenchrinae</taxon>
        <taxon>Setaria</taxon>
    </lineage>
</organism>
<dbReference type="eggNOG" id="KOG1663">
    <property type="taxonomic scope" value="Eukaryota"/>
</dbReference>
<dbReference type="InterPro" id="IPR002935">
    <property type="entry name" value="SAM_O-MeTrfase"/>
</dbReference>
<dbReference type="Gramene" id="KQL02345">
    <property type="protein sequence ID" value="KQL02345"/>
    <property type="gene ID" value="SETIT_015292mg"/>
</dbReference>
<proteinExistence type="inferred from homology"/>
<keyword evidence="3" id="KW-0949">S-adenosyl-L-methionine</keyword>
<evidence type="ECO:0008006" key="8">
    <source>
        <dbReference type="Google" id="ProtNLM"/>
    </source>
</evidence>
<dbReference type="PANTHER" id="PTHR10509">
    <property type="entry name" value="O-METHYLTRANSFERASE-RELATED"/>
    <property type="match status" value="1"/>
</dbReference>
<dbReference type="AlphaFoldDB" id="K3YM16"/>
<dbReference type="Pfam" id="PF01596">
    <property type="entry name" value="Methyltransf_3"/>
    <property type="match status" value="1"/>
</dbReference>